<dbReference type="InterPro" id="IPR027417">
    <property type="entry name" value="P-loop_NTPase"/>
</dbReference>
<protein>
    <submittedName>
        <fullName evidence="1">TniB family NTP-binding protein</fullName>
    </submittedName>
</protein>
<reference evidence="1 2" key="1">
    <citation type="submission" date="2021-02" db="EMBL/GenBank/DDBJ databases">
        <title>A novel species of genus Amphritea isolated from a fishpond in China.</title>
        <authorList>
            <person name="Lu H."/>
        </authorList>
    </citation>
    <scope>NUCLEOTIDE SEQUENCE [LARGE SCALE GENOMIC DNA]</scope>
    <source>
        <strain evidence="1 2">RP18W</strain>
    </source>
</reference>
<dbReference type="Pfam" id="PF05621">
    <property type="entry name" value="TniB"/>
    <property type="match status" value="1"/>
</dbReference>
<proteinExistence type="predicted"/>
<dbReference type="Gene3D" id="3.40.50.300">
    <property type="entry name" value="P-loop containing nucleotide triphosphate hydrolases"/>
    <property type="match status" value="1"/>
</dbReference>
<dbReference type="InterPro" id="IPR008868">
    <property type="entry name" value="TniB"/>
</dbReference>
<evidence type="ECO:0000313" key="1">
    <source>
        <dbReference type="EMBL" id="MBN0989366.1"/>
    </source>
</evidence>
<sequence>MTVKIKPESIVFAEKLVKFDEFQSAWQAIEYTHQFQQVEARCAMLIGDSGNGKTALIRDYMKAYQVEENDELSPRRVIHVTATFNVSIPDFATRILSALGDPDPGFGTMGKKQKRLKQYKQELGLEMICIDEIHDLLPKSGYSQNSPVIKFIKSLMTDLNVSVVLAGLPDAIGILDADEQIKTRCKRVANVYPFSMDGQDEKTQYATFLKNLYKAYPYSLPGLMSKDGHGMMRLLLATKGNKRNLKDLLTDAINETADDESTTFKELHQAWINTVPLDYRDTINTTPFISPIKSVKEELLELGLL</sequence>
<dbReference type="EMBL" id="JAFFZP010000038">
    <property type="protein sequence ID" value="MBN0989366.1"/>
    <property type="molecule type" value="Genomic_DNA"/>
</dbReference>
<dbReference type="RefSeq" id="WP_205214280.1">
    <property type="nucleotide sequence ID" value="NZ_JAFFZP010000038.1"/>
</dbReference>
<organism evidence="1 2">
    <name type="scientific">Amphritea pacifica</name>
    <dbReference type="NCBI Taxonomy" id="2811233"/>
    <lineage>
        <taxon>Bacteria</taxon>
        <taxon>Pseudomonadati</taxon>
        <taxon>Pseudomonadota</taxon>
        <taxon>Gammaproteobacteria</taxon>
        <taxon>Oceanospirillales</taxon>
        <taxon>Oceanospirillaceae</taxon>
        <taxon>Amphritea</taxon>
    </lineage>
</organism>
<comment type="caution">
    <text evidence="1">The sequence shown here is derived from an EMBL/GenBank/DDBJ whole genome shotgun (WGS) entry which is preliminary data.</text>
</comment>
<keyword evidence="2" id="KW-1185">Reference proteome</keyword>
<dbReference type="SUPFAM" id="SSF52540">
    <property type="entry name" value="P-loop containing nucleoside triphosphate hydrolases"/>
    <property type="match status" value="1"/>
</dbReference>
<name>A0ABS2WCM5_9GAMM</name>
<dbReference type="Proteomes" id="UP000760472">
    <property type="component" value="Unassembled WGS sequence"/>
</dbReference>
<accession>A0ABS2WCM5</accession>
<evidence type="ECO:0000313" key="2">
    <source>
        <dbReference type="Proteomes" id="UP000760472"/>
    </source>
</evidence>
<gene>
    <name evidence="1" type="ORF">JW498_18530</name>
</gene>